<dbReference type="InterPro" id="IPR036490">
    <property type="entry name" value="ThsB_TIR-like_sf"/>
</dbReference>
<protein>
    <submittedName>
        <fullName evidence="1">Nuclease</fullName>
    </submittedName>
</protein>
<dbReference type="EMBL" id="SUTK01000003">
    <property type="protein sequence ID" value="MBE6501000.1"/>
    <property type="molecule type" value="Genomic_DNA"/>
</dbReference>
<comment type="caution">
    <text evidence="1">The sequence shown here is derived from an EMBL/GenBank/DDBJ whole genome shotgun (WGS) entry which is preliminary data.</text>
</comment>
<organism evidence="1 2">
    <name type="scientific">Methanobrevibacter thaueri</name>
    <dbReference type="NCBI Taxonomy" id="190975"/>
    <lineage>
        <taxon>Archaea</taxon>
        <taxon>Methanobacteriati</taxon>
        <taxon>Methanobacteriota</taxon>
        <taxon>Methanomada group</taxon>
        <taxon>Methanobacteria</taxon>
        <taxon>Methanobacteriales</taxon>
        <taxon>Methanobacteriaceae</taxon>
        <taxon>Methanobrevibacter</taxon>
    </lineage>
</organism>
<dbReference type="Gene3D" id="3.40.50.9200">
    <property type="entry name" value="Hypothetical protein MTH538"/>
    <property type="match status" value="1"/>
</dbReference>
<dbReference type="Proteomes" id="UP000783037">
    <property type="component" value="Unassembled WGS sequence"/>
</dbReference>
<dbReference type="RefSeq" id="WP_303738121.1">
    <property type="nucleotide sequence ID" value="NZ_SUTK01000003.1"/>
</dbReference>
<sequence>MFEDERDDKIYNLIITNGFDKNNEYGQFTEKLYSKVDFRWKESISGAYATASEEFYNKVDRIIMLAGLYNDNKELFHDLLDASEKYNIPIVLVRPYGLEEVPEILEERAATIVGWNANCILDSIKDAPQTI</sequence>
<evidence type="ECO:0000313" key="1">
    <source>
        <dbReference type="EMBL" id="MBE6501000.1"/>
    </source>
</evidence>
<proteinExistence type="predicted"/>
<gene>
    <name evidence="1" type="ORF">E7Z79_01000</name>
</gene>
<evidence type="ECO:0000313" key="2">
    <source>
        <dbReference type="Proteomes" id="UP000783037"/>
    </source>
</evidence>
<dbReference type="AlphaFoldDB" id="A0A8T3V7Z1"/>
<dbReference type="SUPFAM" id="SSF52206">
    <property type="entry name" value="Hypothetical protein MTH538"/>
    <property type="match status" value="1"/>
</dbReference>
<accession>A0A8T3V7Z1</accession>
<name>A0A8T3V7Z1_9EURY</name>
<reference evidence="1" key="1">
    <citation type="submission" date="2019-04" db="EMBL/GenBank/DDBJ databases">
        <title>Evolution of Biomass-Degrading Anaerobic Consortia Revealed by Metagenomics.</title>
        <authorList>
            <person name="Peng X."/>
        </authorList>
    </citation>
    <scope>NUCLEOTIDE SEQUENCE</scope>
    <source>
        <strain evidence="1">SIG18</strain>
    </source>
</reference>